<feature type="signal peptide" evidence="2">
    <location>
        <begin position="1"/>
        <end position="20"/>
    </location>
</feature>
<dbReference type="EMBL" id="VTOX01000001">
    <property type="protein sequence ID" value="NKE64409.1"/>
    <property type="molecule type" value="Genomic_DNA"/>
</dbReference>
<evidence type="ECO:0000313" key="3">
    <source>
        <dbReference type="EMBL" id="NKE64409.1"/>
    </source>
</evidence>
<reference evidence="3 4" key="1">
    <citation type="journal article" date="2020" name="Nature">
        <title>Bacterial chemolithoautotrophy via manganese oxidation.</title>
        <authorList>
            <person name="Yu H."/>
            <person name="Leadbetter J.R."/>
        </authorList>
    </citation>
    <scope>NUCLEOTIDE SEQUENCE [LARGE SCALE GENOMIC DNA]</scope>
    <source>
        <strain evidence="3 4">RBP-1</strain>
    </source>
</reference>
<proteinExistence type="predicted"/>
<dbReference type="RefSeq" id="WP_168105500.1">
    <property type="nucleotide sequence ID" value="NZ_VTOX01000001.1"/>
</dbReference>
<keyword evidence="4" id="KW-1185">Reference proteome</keyword>
<evidence type="ECO:0000256" key="1">
    <source>
        <dbReference type="SAM" id="MobiDB-lite"/>
    </source>
</evidence>
<organism evidence="3 4">
    <name type="scientific">Ramlibacter lithotrophicus</name>
    <dbReference type="NCBI Taxonomy" id="2606681"/>
    <lineage>
        <taxon>Bacteria</taxon>
        <taxon>Pseudomonadati</taxon>
        <taxon>Pseudomonadota</taxon>
        <taxon>Betaproteobacteria</taxon>
        <taxon>Burkholderiales</taxon>
        <taxon>Comamonadaceae</taxon>
        <taxon>Ramlibacter</taxon>
    </lineage>
</organism>
<keyword evidence="2" id="KW-0732">Signal</keyword>
<dbReference type="AlphaFoldDB" id="A0A7X6DC33"/>
<accession>A0A7X6DC33</accession>
<protein>
    <submittedName>
        <fullName evidence="3">Uncharacterized protein</fullName>
    </submittedName>
</protein>
<feature type="region of interest" description="Disordered" evidence="1">
    <location>
        <begin position="68"/>
        <end position="114"/>
    </location>
</feature>
<evidence type="ECO:0000256" key="2">
    <source>
        <dbReference type="SAM" id="SignalP"/>
    </source>
</evidence>
<feature type="compositionally biased region" description="Pro residues" evidence="1">
    <location>
        <begin position="98"/>
        <end position="112"/>
    </location>
</feature>
<comment type="caution">
    <text evidence="3">The sequence shown here is derived from an EMBL/GenBank/DDBJ whole genome shotgun (WGS) entry which is preliminary data.</text>
</comment>
<gene>
    <name evidence="3" type="ORF">RAMLITH_01130</name>
</gene>
<name>A0A7X6DC33_9BURK</name>
<feature type="compositionally biased region" description="Polar residues" evidence="1">
    <location>
        <begin position="84"/>
        <end position="94"/>
    </location>
</feature>
<feature type="chain" id="PRO_5030577287" evidence="2">
    <location>
        <begin position="21"/>
        <end position="158"/>
    </location>
</feature>
<evidence type="ECO:0000313" key="4">
    <source>
        <dbReference type="Proteomes" id="UP000521868"/>
    </source>
</evidence>
<sequence length="158" mass="15935">MRPVAALSALLLFGPAPALAQRGAADPLRSAPCAVARAELEAALAQRPAAGGRLEQARHRAAQACLGASDDGARRRPGAAGQPQVVQPTIATRRQPSELPPAPAPPPPPLSVPRPTAITACDPAGCWDSEGRRLNQMGPLLVGPGGVCSGLCGLVACP</sequence>
<dbReference type="Proteomes" id="UP000521868">
    <property type="component" value="Unassembled WGS sequence"/>
</dbReference>